<dbReference type="Proteomes" id="UP000664052">
    <property type="component" value="Unassembled WGS sequence"/>
</dbReference>
<dbReference type="CDD" id="cd00093">
    <property type="entry name" value="HTH_XRE"/>
    <property type="match status" value="1"/>
</dbReference>
<name>A0ABS3DE72_9BACT</name>
<organism evidence="3 4">
    <name type="scientific">Corallococcus macrosporus</name>
    <dbReference type="NCBI Taxonomy" id="35"/>
    <lineage>
        <taxon>Bacteria</taxon>
        <taxon>Pseudomonadati</taxon>
        <taxon>Myxococcota</taxon>
        <taxon>Myxococcia</taxon>
        <taxon>Myxococcales</taxon>
        <taxon>Cystobacterineae</taxon>
        <taxon>Myxococcaceae</taxon>
        <taxon>Corallococcus</taxon>
    </lineage>
</organism>
<dbReference type="SMART" id="SM00530">
    <property type="entry name" value="HTH_XRE"/>
    <property type="match status" value="1"/>
</dbReference>
<comment type="caution">
    <text evidence="3">The sequence shown here is derived from an EMBL/GenBank/DDBJ whole genome shotgun (WGS) entry which is preliminary data.</text>
</comment>
<keyword evidence="1" id="KW-0238">DNA-binding</keyword>
<protein>
    <submittedName>
        <fullName evidence="3">Helix-turn-helix transcriptional regulator</fullName>
    </submittedName>
</protein>
<reference evidence="3 4" key="1">
    <citation type="submission" date="2021-02" db="EMBL/GenBank/DDBJ databases">
        <title>De Novo genome assembly of isolated myxobacteria.</title>
        <authorList>
            <person name="Stevens D.C."/>
        </authorList>
    </citation>
    <scope>NUCLEOTIDE SEQUENCE [LARGE SCALE GENOMIC DNA]</scope>
    <source>
        <strain evidence="3 4">ATCC 29039</strain>
    </source>
</reference>
<sequence length="127" mass="14459">MSRYAPKLSAANMGKNRLTTWTKLHRRFGDHVRRMRNSRSLTQEALAERSDLSVDAIRRIERGAFSPSLDTLGKLSVGLDVSLKTLFHSFDLERTDGVAEICDFLACRSGSELKLAWRVLQAMFDER</sequence>
<dbReference type="PANTHER" id="PTHR46797">
    <property type="entry name" value="HTH-TYPE TRANSCRIPTIONAL REGULATOR"/>
    <property type="match status" value="1"/>
</dbReference>
<dbReference type="SUPFAM" id="SSF47413">
    <property type="entry name" value="lambda repressor-like DNA-binding domains"/>
    <property type="match status" value="1"/>
</dbReference>
<dbReference type="Pfam" id="PF01381">
    <property type="entry name" value="HTH_3"/>
    <property type="match status" value="1"/>
</dbReference>
<evidence type="ECO:0000256" key="1">
    <source>
        <dbReference type="ARBA" id="ARBA00023125"/>
    </source>
</evidence>
<dbReference type="InterPro" id="IPR001387">
    <property type="entry name" value="Cro/C1-type_HTH"/>
</dbReference>
<dbReference type="InterPro" id="IPR050807">
    <property type="entry name" value="TransReg_Diox_bact_type"/>
</dbReference>
<accession>A0ABS3DE72</accession>
<evidence type="ECO:0000259" key="2">
    <source>
        <dbReference type="PROSITE" id="PS50943"/>
    </source>
</evidence>
<keyword evidence="4" id="KW-1185">Reference proteome</keyword>
<dbReference type="InterPro" id="IPR010982">
    <property type="entry name" value="Lambda_DNA-bd_dom_sf"/>
</dbReference>
<dbReference type="Gene3D" id="1.10.260.40">
    <property type="entry name" value="lambda repressor-like DNA-binding domains"/>
    <property type="match status" value="1"/>
</dbReference>
<dbReference type="EMBL" id="JAFIMU010000007">
    <property type="protein sequence ID" value="MBN8229938.1"/>
    <property type="molecule type" value="Genomic_DNA"/>
</dbReference>
<proteinExistence type="predicted"/>
<evidence type="ECO:0000313" key="4">
    <source>
        <dbReference type="Proteomes" id="UP000664052"/>
    </source>
</evidence>
<dbReference type="PANTHER" id="PTHR46797:SF1">
    <property type="entry name" value="METHYLPHOSPHONATE SYNTHASE"/>
    <property type="match status" value="1"/>
</dbReference>
<gene>
    <name evidence="3" type="ORF">JYK02_20710</name>
</gene>
<dbReference type="PROSITE" id="PS50943">
    <property type="entry name" value="HTH_CROC1"/>
    <property type="match status" value="1"/>
</dbReference>
<evidence type="ECO:0000313" key="3">
    <source>
        <dbReference type="EMBL" id="MBN8229938.1"/>
    </source>
</evidence>
<feature type="domain" description="HTH cro/C1-type" evidence="2">
    <location>
        <begin position="32"/>
        <end position="86"/>
    </location>
</feature>